<evidence type="ECO:0000256" key="2">
    <source>
        <dbReference type="SAM" id="MobiDB-lite"/>
    </source>
</evidence>
<feature type="region of interest" description="Disordered" evidence="2">
    <location>
        <begin position="113"/>
        <end position="144"/>
    </location>
</feature>
<reference evidence="3 4" key="1">
    <citation type="journal article" date="2020" name="Nature">
        <title>Six reference-quality genomes reveal evolution of bat adaptations.</title>
        <authorList>
            <person name="Jebb D."/>
            <person name="Huang Z."/>
            <person name="Pippel M."/>
            <person name="Hughes G.M."/>
            <person name="Lavrichenko K."/>
            <person name="Devanna P."/>
            <person name="Winkler S."/>
            <person name="Jermiin L.S."/>
            <person name="Skirmuntt E.C."/>
            <person name="Katzourakis A."/>
            <person name="Burkitt-Gray L."/>
            <person name="Ray D.A."/>
            <person name="Sullivan K.A.M."/>
            <person name="Roscito J.G."/>
            <person name="Kirilenko B.M."/>
            <person name="Davalos L.M."/>
            <person name="Corthals A.P."/>
            <person name="Power M.L."/>
            <person name="Jones G."/>
            <person name="Ransome R.D."/>
            <person name="Dechmann D.K.N."/>
            <person name="Locatelli A.G."/>
            <person name="Puechmaille S.J."/>
            <person name="Fedrigo O."/>
            <person name="Jarvis E.D."/>
            <person name="Hiller M."/>
            <person name="Vernes S.C."/>
            <person name="Myers E.W."/>
            <person name="Teeling E.C."/>
        </authorList>
    </citation>
    <scope>NUCLEOTIDE SEQUENCE [LARGE SCALE GENOMIC DNA]</scope>
    <source>
        <strain evidence="3">MRouAeg1</strain>
        <tissue evidence="3">Muscle</tissue>
    </source>
</reference>
<evidence type="ECO:0000313" key="3">
    <source>
        <dbReference type="EMBL" id="KAF6467469.1"/>
    </source>
</evidence>
<organism evidence="3 4">
    <name type="scientific">Rousettus aegyptiacus</name>
    <name type="common">Egyptian fruit bat</name>
    <name type="synonym">Pteropus aegyptiacus</name>
    <dbReference type="NCBI Taxonomy" id="9407"/>
    <lineage>
        <taxon>Eukaryota</taxon>
        <taxon>Metazoa</taxon>
        <taxon>Chordata</taxon>
        <taxon>Craniata</taxon>
        <taxon>Vertebrata</taxon>
        <taxon>Euteleostomi</taxon>
        <taxon>Mammalia</taxon>
        <taxon>Eutheria</taxon>
        <taxon>Laurasiatheria</taxon>
        <taxon>Chiroptera</taxon>
        <taxon>Yinpterochiroptera</taxon>
        <taxon>Pteropodoidea</taxon>
        <taxon>Pteropodidae</taxon>
        <taxon>Rousettinae</taxon>
        <taxon>Rousettus</taxon>
    </lineage>
</organism>
<accession>A0A7J8H6K3</accession>
<evidence type="ECO:0000313" key="4">
    <source>
        <dbReference type="Proteomes" id="UP000593571"/>
    </source>
</evidence>
<dbReference type="Proteomes" id="UP000593571">
    <property type="component" value="Unassembled WGS sequence"/>
</dbReference>
<gene>
    <name evidence="3" type="ORF">HJG63_016702</name>
</gene>
<evidence type="ECO:0000256" key="1">
    <source>
        <dbReference type="SAM" id="Coils"/>
    </source>
</evidence>
<keyword evidence="4" id="KW-1185">Reference proteome</keyword>
<keyword evidence="1" id="KW-0175">Coiled coil</keyword>
<name>A0A7J8H6K3_ROUAE</name>
<dbReference type="EMBL" id="JACASE010000005">
    <property type="protein sequence ID" value="KAF6467469.1"/>
    <property type="molecule type" value="Genomic_DNA"/>
</dbReference>
<feature type="coiled-coil region" evidence="1">
    <location>
        <begin position="1"/>
        <end position="35"/>
    </location>
</feature>
<proteinExistence type="predicted"/>
<comment type="caution">
    <text evidence="3">The sequence shown here is derived from an EMBL/GenBank/DDBJ whole genome shotgun (WGS) entry which is preliminary data.</text>
</comment>
<dbReference type="AlphaFoldDB" id="A0A7J8H6K3"/>
<sequence>MREAAERRQQLELEHEQALAALKAKQQEIDLLQKADDLGCRCSDHRDLAGRVDFIKPALMGTVTALITCYNMVAGVPRSNIPPDAIQQGRCWLTGGGASYLLPPCAGASAARARQRGTWPVRRDPGSSSQAGVSQADGKPAETQISSRSVFLDKSLELRLLSIRCSPPRALRPVPSATIRLHRLLFLHGHRLYFGHGCFISRERGGRETNEVRRC</sequence>
<protein>
    <submittedName>
        <fullName evidence="3">RIMS binding protein 2</fullName>
    </submittedName>
</protein>